<dbReference type="InterPro" id="IPR002110">
    <property type="entry name" value="Ankyrin_rpt"/>
</dbReference>
<reference evidence="4 5" key="1">
    <citation type="submission" date="2025-05" db="UniProtKB">
        <authorList>
            <consortium name="RefSeq"/>
        </authorList>
    </citation>
    <scope>IDENTIFICATION</scope>
</reference>
<protein>
    <submittedName>
        <fullName evidence="5">Uncharacterized protein LOC101844973 isoform X1</fullName>
    </submittedName>
    <submittedName>
        <fullName evidence="4">Uncharacterized protein LOC101844973 isoform X2</fullName>
    </submittedName>
</protein>
<feature type="compositionally biased region" description="Polar residues" evidence="2">
    <location>
        <begin position="264"/>
        <end position="273"/>
    </location>
</feature>
<evidence type="ECO:0000313" key="4">
    <source>
        <dbReference type="RefSeq" id="XP_005091438.1"/>
    </source>
</evidence>
<feature type="compositionally biased region" description="Basic and acidic residues" evidence="2">
    <location>
        <begin position="445"/>
        <end position="457"/>
    </location>
</feature>
<feature type="compositionally biased region" description="Low complexity" evidence="2">
    <location>
        <begin position="1118"/>
        <end position="1131"/>
    </location>
</feature>
<dbReference type="RefSeq" id="XP_005091439.1">
    <property type="nucleotide sequence ID" value="XM_005091382.3"/>
</dbReference>
<dbReference type="PROSITE" id="PS50297">
    <property type="entry name" value="ANK_REP_REGION"/>
    <property type="match status" value="2"/>
</dbReference>
<feature type="region of interest" description="Disordered" evidence="2">
    <location>
        <begin position="747"/>
        <end position="769"/>
    </location>
</feature>
<dbReference type="SUPFAM" id="SSF48403">
    <property type="entry name" value="Ankyrin repeat"/>
    <property type="match status" value="1"/>
</dbReference>
<dbReference type="Gene3D" id="3.40.50.10190">
    <property type="entry name" value="BRCT domain"/>
    <property type="match status" value="2"/>
</dbReference>
<feature type="region of interest" description="Disordered" evidence="2">
    <location>
        <begin position="1102"/>
        <end position="1141"/>
    </location>
</feature>
<dbReference type="Pfam" id="PF00023">
    <property type="entry name" value="Ank"/>
    <property type="match status" value="1"/>
</dbReference>
<feature type="compositionally biased region" description="Basic and acidic residues" evidence="2">
    <location>
        <begin position="747"/>
        <end position="756"/>
    </location>
</feature>
<sequence>MDLHHLRGRSGKSHMMPGCPVIQLHNLSPDECKNYAKKIKELKGVYVNSQNFQRKVSHLVCGKLSCSENFLAACVSGCWVLSLAFIDYSHMVGHWLKEDDFQFSVYDNQPPELLSAYNRWHWRVGMSSEFAFSGWQISLLLCPENLQQLRRVMIFGGAKIIPMQLPLKASKSVPDVTYVFMDPSSHHLAPQLCDVGLLCISHEYVMDYIIKEMEPEVFDYVITSETLQRTNNFSSASSDLVEGSRSQTMVGTSWAEECDDPESSAVTFQSSGEGSAEHDDREEKPVVVSVKDSDSETLRGLANCTLANGLNRCDDVIEGVLVKNKGRTPISNMDPNVPMVLPRQSVRGQKRNFIEEPEVEGQKGKGLKRLKVTDGTSSVIECSTILDCVSGSDKTTVGVQLVASLGSSELESRSPGNALTTETEKKFDSVEETSVDTQVSSSQASRDKDTRRSEKKSSKTKLIQGQQTLQRFGFFKDTSADSPDKSVSSFLRESPVGLKSEAKEMIDSARVPSTSTNSRKQLNPSHPSPSSLQQCQLVSKNCGTKSCSTNNPDADAETLPKSSASGCRRSLFDLQPKRVKAEPIDDDIIILTDDADKRVKAEPIDDDIILTDDADKRVKAEPIDDDIILTDDADKRVKAEPIDDGGAKQNVGSTVKRFLLDSFRSSSQSENAETYLSENKLICGTVNCEVKDVNGQTESIAECSKQFEQTSKGVLLRLEKLVDSSSIPPAVELGLGYCSEMENVTNESEHLPERHSSSSHIETPTSASGAGRVDLHPVSYPLMTGCRVSSAGLMPVPILVEQCLEAVREMDYEDIALLHSQPCPTRLPTPGLLREIVCLACSKELHISTWACFNLKTWLDFHKPVTPDLVQTYAEAFDLSSTESVLLRVLKHLSTHTDDKLESLISVLEYIVSVFEINFNNFLLSENPREPQSCLVVRAFWEHSCAVCYNGRVKELVLALRNALKAPAFCCRSHRALLSLAGLVARCLHMASARWQTKSPTHLSNHDLLVLARELSRLMKDTCAGRDPSDLPSLLSCLNPPWFRVLVLATILSAYNDYLLAESIRIDKISLRAILLQYFFLLPPLHEVDRSHKSQHVYRSEGNSSYLSQRMSHEGARSSESSSVDRYVEVSPSKSSQGSPLKTFLRSAGAFKEGKVNKRNGKGESAVHLAAIKNNQERLSLLLQVPGVDVNLRDNAGWTPLHEACHHGRHACVEVLLKYVPPAHGTIDPSSKVQDAVTNKVDLNARGVEGRTPLHVAVLKDSLDVCKLLLHYGGPRLLQIKDDWGLKPIQLAKSKEMCDLLSNGAEVTLAKWNTSLSQQGISTVDQKTLELPVDWTPPQFLYDEVLGPDASRLVGKTEYSAFLSLVSLLLTAYAEWKGPFDCHRYLGPSDGEDLEILRRMGDRLKNFLLHVHKTTTERDFLALETDLLLICTLGLTLLNVKI</sequence>
<evidence type="ECO:0000313" key="5">
    <source>
        <dbReference type="RefSeq" id="XP_005091439.1"/>
    </source>
</evidence>
<dbReference type="InterPro" id="IPR036770">
    <property type="entry name" value="Ankyrin_rpt-contain_sf"/>
</dbReference>
<gene>
    <name evidence="4 5" type="primary">LOC101844973</name>
</gene>
<name>A0ABM0JDW4_APLCA</name>
<dbReference type="Proteomes" id="UP000694888">
    <property type="component" value="Unplaced"/>
</dbReference>
<dbReference type="Pfam" id="PF12796">
    <property type="entry name" value="Ank_2"/>
    <property type="match status" value="1"/>
</dbReference>
<proteinExistence type="predicted"/>
<dbReference type="InterPro" id="IPR042479">
    <property type="entry name" value="Slf1"/>
</dbReference>
<dbReference type="SUPFAM" id="SSF52113">
    <property type="entry name" value="BRCT domain"/>
    <property type="match status" value="1"/>
</dbReference>
<feature type="region of interest" description="Disordered" evidence="2">
    <location>
        <begin position="407"/>
        <end position="463"/>
    </location>
</feature>
<dbReference type="InterPro" id="IPR036420">
    <property type="entry name" value="BRCT_dom_sf"/>
</dbReference>
<dbReference type="PANTHER" id="PTHR46677">
    <property type="entry name" value="SMC5-SMC6 COMPLEX LOCALIZATION FACTOR PROTEIN 1"/>
    <property type="match status" value="1"/>
</dbReference>
<feature type="compositionally biased region" description="Polar residues" evidence="2">
    <location>
        <begin position="407"/>
        <end position="421"/>
    </location>
</feature>
<dbReference type="RefSeq" id="XP_005091438.1">
    <property type="nucleotide sequence ID" value="XM_005091381.3"/>
</dbReference>
<feature type="compositionally biased region" description="Basic and acidic residues" evidence="2">
    <location>
        <begin position="275"/>
        <end position="291"/>
    </location>
</feature>
<keyword evidence="1" id="KW-0040">ANK repeat</keyword>
<organism evidence="3 4">
    <name type="scientific">Aplysia californica</name>
    <name type="common">California sea hare</name>
    <dbReference type="NCBI Taxonomy" id="6500"/>
    <lineage>
        <taxon>Eukaryota</taxon>
        <taxon>Metazoa</taxon>
        <taxon>Spiralia</taxon>
        <taxon>Lophotrochozoa</taxon>
        <taxon>Mollusca</taxon>
        <taxon>Gastropoda</taxon>
        <taxon>Heterobranchia</taxon>
        <taxon>Euthyneura</taxon>
        <taxon>Tectipleura</taxon>
        <taxon>Aplysiida</taxon>
        <taxon>Aplysioidea</taxon>
        <taxon>Aplysiidae</taxon>
        <taxon>Aplysia</taxon>
    </lineage>
</organism>
<evidence type="ECO:0000256" key="1">
    <source>
        <dbReference type="PROSITE-ProRule" id="PRU00023"/>
    </source>
</evidence>
<feature type="region of interest" description="Disordered" evidence="2">
    <location>
        <begin position="501"/>
        <end position="563"/>
    </location>
</feature>
<feature type="repeat" description="ANK" evidence="1">
    <location>
        <begin position="1162"/>
        <end position="1195"/>
    </location>
</feature>
<dbReference type="PROSITE" id="PS50088">
    <property type="entry name" value="ANK_REPEAT"/>
    <property type="match status" value="2"/>
</dbReference>
<dbReference type="SMART" id="SM00248">
    <property type="entry name" value="ANK"/>
    <property type="match status" value="3"/>
</dbReference>
<keyword evidence="3" id="KW-1185">Reference proteome</keyword>
<feature type="compositionally biased region" description="Polar residues" evidence="2">
    <location>
        <begin position="511"/>
        <end position="552"/>
    </location>
</feature>
<feature type="compositionally biased region" description="Polar residues" evidence="2">
    <location>
        <begin position="435"/>
        <end position="444"/>
    </location>
</feature>
<dbReference type="PANTHER" id="PTHR46677:SF1">
    <property type="entry name" value="SMC5-SMC6 COMPLEX LOCALIZATION FACTOR PROTEIN 1"/>
    <property type="match status" value="1"/>
</dbReference>
<evidence type="ECO:0000256" key="2">
    <source>
        <dbReference type="SAM" id="MobiDB-lite"/>
    </source>
</evidence>
<evidence type="ECO:0000313" key="3">
    <source>
        <dbReference type="Proteomes" id="UP000694888"/>
    </source>
</evidence>
<dbReference type="Gene3D" id="1.25.40.20">
    <property type="entry name" value="Ankyrin repeat-containing domain"/>
    <property type="match status" value="1"/>
</dbReference>
<feature type="region of interest" description="Disordered" evidence="2">
    <location>
        <begin position="250"/>
        <end position="291"/>
    </location>
</feature>
<feature type="repeat" description="ANK" evidence="1">
    <location>
        <begin position="1249"/>
        <end position="1273"/>
    </location>
</feature>
<accession>A0ABM0JDW4</accession>
<dbReference type="GeneID" id="101844973"/>
<dbReference type="CDD" id="cd17738">
    <property type="entry name" value="BRCT_TopBP1_rpt7"/>
    <property type="match status" value="1"/>
</dbReference>
<feature type="compositionally biased region" description="Polar residues" evidence="2">
    <location>
        <begin position="758"/>
        <end position="768"/>
    </location>
</feature>